<keyword evidence="3 11" id="KW-1134">Transmembrane beta strand</keyword>
<organism evidence="16 17">
    <name type="scientific">Pararcticibacter amylolyticus</name>
    <dbReference type="NCBI Taxonomy" id="2173175"/>
    <lineage>
        <taxon>Bacteria</taxon>
        <taxon>Pseudomonadati</taxon>
        <taxon>Bacteroidota</taxon>
        <taxon>Sphingobacteriia</taxon>
        <taxon>Sphingobacteriales</taxon>
        <taxon>Sphingobacteriaceae</taxon>
        <taxon>Pararcticibacter</taxon>
    </lineage>
</organism>
<keyword evidence="9 11" id="KW-0472">Membrane</keyword>
<dbReference type="Pfam" id="PF07715">
    <property type="entry name" value="Plug"/>
    <property type="match status" value="1"/>
</dbReference>
<dbReference type="GO" id="GO:0009279">
    <property type="term" value="C:cell outer membrane"/>
    <property type="evidence" value="ECO:0007669"/>
    <property type="project" value="UniProtKB-SubCell"/>
</dbReference>
<evidence type="ECO:0000313" key="16">
    <source>
        <dbReference type="EMBL" id="PWG78666.1"/>
    </source>
</evidence>
<dbReference type="AlphaFoldDB" id="A0A2U2PB90"/>
<dbReference type="PANTHER" id="PTHR32552:SF81">
    <property type="entry name" value="TONB-DEPENDENT OUTER MEMBRANE RECEPTOR"/>
    <property type="match status" value="1"/>
</dbReference>
<evidence type="ECO:0000256" key="7">
    <source>
        <dbReference type="ARBA" id="ARBA00023065"/>
    </source>
</evidence>
<keyword evidence="10 11" id="KW-0998">Cell outer membrane</keyword>
<dbReference type="PROSITE" id="PS52016">
    <property type="entry name" value="TONB_DEPENDENT_REC_3"/>
    <property type="match status" value="1"/>
</dbReference>
<feature type="domain" description="TonB-dependent receptor plug" evidence="15">
    <location>
        <begin position="46"/>
        <end position="151"/>
    </location>
</feature>
<comment type="caution">
    <text evidence="16">The sequence shown here is derived from an EMBL/GenBank/DDBJ whole genome shotgun (WGS) entry which is preliminary data.</text>
</comment>
<evidence type="ECO:0000256" key="6">
    <source>
        <dbReference type="ARBA" id="ARBA00023004"/>
    </source>
</evidence>
<keyword evidence="2 11" id="KW-0813">Transport</keyword>
<evidence type="ECO:0000256" key="3">
    <source>
        <dbReference type="ARBA" id="ARBA00022452"/>
    </source>
</evidence>
<keyword evidence="5 11" id="KW-0812">Transmembrane</keyword>
<comment type="similarity">
    <text evidence="11 12">Belongs to the TonB-dependent receptor family.</text>
</comment>
<reference evidence="16 17" key="1">
    <citation type="submission" date="2018-04" db="EMBL/GenBank/DDBJ databases">
        <title>Pedobacter chongqingensis sp. nov., isolated from a rottenly hemp rope.</title>
        <authorList>
            <person name="Cai Y."/>
        </authorList>
    </citation>
    <scope>NUCLEOTIDE SEQUENCE [LARGE SCALE GENOMIC DNA]</scope>
    <source>
        <strain evidence="16 17">FJ4-8</strain>
    </source>
</reference>
<dbReference type="InterPro" id="IPR037066">
    <property type="entry name" value="Plug_dom_sf"/>
</dbReference>
<dbReference type="InterPro" id="IPR039426">
    <property type="entry name" value="TonB-dep_rcpt-like"/>
</dbReference>
<evidence type="ECO:0000259" key="14">
    <source>
        <dbReference type="Pfam" id="PF00593"/>
    </source>
</evidence>
<evidence type="ECO:0000256" key="8">
    <source>
        <dbReference type="ARBA" id="ARBA00023077"/>
    </source>
</evidence>
<keyword evidence="4" id="KW-0410">Iron transport</keyword>
<evidence type="ECO:0000256" key="1">
    <source>
        <dbReference type="ARBA" id="ARBA00004571"/>
    </source>
</evidence>
<dbReference type="InterPro" id="IPR036942">
    <property type="entry name" value="Beta-barrel_TonB_sf"/>
</dbReference>
<evidence type="ECO:0000256" key="5">
    <source>
        <dbReference type="ARBA" id="ARBA00022692"/>
    </source>
</evidence>
<evidence type="ECO:0000256" key="12">
    <source>
        <dbReference type="RuleBase" id="RU003357"/>
    </source>
</evidence>
<evidence type="ECO:0000313" key="17">
    <source>
        <dbReference type="Proteomes" id="UP000245647"/>
    </source>
</evidence>
<dbReference type="Pfam" id="PF00593">
    <property type="entry name" value="TonB_dep_Rec_b-barrel"/>
    <property type="match status" value="1"/>
</dbReference>
<accession>A0A2U2PB90</accession>
<name>A0A2U2PB90_9SPHI</name>
<feature type="signal peptide" evidence="13">
    <location>
        <begin position="1"/>
        <end position="20"/>
    </location>
</feature>
<keyword evidence="6" id="KW-0408">Iron</keyword>
<evidence type="ECO:0000259" key="15">
    <source>
        <dbReference type="Pfam" id="PF07715"/>
    </source>
</evidence>
<keyword evidence="7" id="KW-0406">Ion transport</keyword>
<gene>
    <name evidence="16" type="ORF">DDR33_20780</name>
</gene>
<keyword evidence="13" id="KW-0732">Signal</keyword>
<dbReference type="EMBL" id="QEAS01000021">
    <property type="protein sequence ID" value="PWG78666.1"/>
    <property type="molecule type" value="Genomic_DNA"/>
</dbReference>
<proteinExistence type="inferred from homology"/>
<evidence type="ECO:0000256" key="4">
    <source>
        <dbReference type="ARBA" id="ARBA00022496"/>
    </source>
</evidence>
<feature type="chain" id="PRO_5015694718" evidence="13">
    <location>
        <begin position="21"/>
        <end position="688"/>
    </location>
</feature>
<dbReference type="RefSeq" id="WP_109417729.1">
    <property type="nucleotide sequence ID" value="NZ_QEAS01000021.1"/>
</dbReference>
<dbReference type="SUPFAM" id="SSF56935">
    <property type="entry name" value="Porins"/>
    <property type="match status" value="1"/>
</dbReference>
<dbReference type="Gene3D" id="2.170.130.10">
    <property type="entry name" value="TonB-dependent receptor, plug domain"/>
    <property type="match status" value="1"/>
</dbReference>
<dbReference type="PANTHER" id="PTHR32552">
    <property type="entry name" value="FERRICHROME IRON RECEPTOR-RELATED"/>
    <property type="match status" value="1"/>
</dbReference>
<dbReference type="InterPro" id="IPR000531">
    <property type="entry name" value="Beta-barrel_TonB"/>
</dbReference>
<sequence>MLKKSALTTLFIFAVLASNARQPVDSVQMLRPVTIQGYFGSQPALTLPSSVSVITRNDLQAQQPYSMVPALNAVPGVRMEERSPGSYRLSIRGSLLRSPFGIRNVKIYMDDFILTDAGGNTYLGSVDAEGVGGLEILKGPEASVFGANTGGVMLIHTKTGSRDSSHIRAGITGGAYGLLYQKASLYQKRKNGDISISEAWQRSDGYRDNSAMRRNYIHVAPSLSYSAGARLKALILYSDMDYRTPGGLTESQLKENPRAARPATAVTPGAEEQKAGIRNRTLLTGLGHELRFNDRLRNVTAVTYSNTAFKNPFITNYEVRNENSIGLRTYFELTSREASVRPWKIQLGYEGQHSGADISNYGNRRGLRDTIQAADDLSTNQKFFFIHMSANLSPALLMEIAGSYNFYNYRYSNIAPVASGPYRRTFDNEMMPRIAFSYLLHPDVAIRVSASRGYSPPTIAEVRASDNVINTSLDAESGWQYEAGIRLSLFHNRVYWDGVVFNFNLNDAIVRRLSQSGNEFFQTAGRTRQNGFESQFLAWLIPPRETGFFRALRFSNSYTLSAFYFRDYISGEDNFSGNRLTGVPRHMVVTSMNFRFPAGLSLNSQHSYSSRAPLNDAGTVYSGEYHLVQLKAEWSQKRMKSAFFSAFLGLDNILSQNYSLGNDLNAFGGRYFNPAPVANFFAGINVNF</sequence>
<keyword evidence="16" id="KW-0675">Receptor</keyword>
<evidence type="ECO:0000256" key="9">
    <source>
        <dbReference type="ARBA" id="ARBA00023136"/>
    </source>
</evidence>
<comment type="subcellular location">
    <subcellularLocation>
        <location evidence="1 11">Cell outer membrane</location>
        <topology evidence="1 11">Multi-pass membrane protein</topology>
    </subcellularLocation>
</comment>
<dbReference type="OrthoDB" id="9782587at2"/>
<keyword evidence="17" id="KW-1185">Reference proteome</keyword>
<feature type="domain" description="TonB-dependent receptor-like beta-barrel" evidence="14">
    <location>
        <begin position="271"/>
        <end position="653"/>
    </location>
</feature>
<keyword evidence="8 12" id="KW-0798">TonB box</keyword>
<evidence type="ECO:0000256" key="10">
    <source>
        <dbReference type="ARBA" id="ARBA00023237"/>
    </source>
</evidence>
<evidence type="ECO:0000256" key="11">
    <source>
        <dbReference type="PROSITE-ProRule" id="PRU01360"/>
    </source>
</evidence>
<evidence type="ECO:0000256" key="13">
    <source>
        <dbReference type="SAM" id="SignalP"/>
    </source>
</evidence>
<dbReference type="Proteomes" id="UP000245647">
    <property type="component" value="Unassembled WGS sequence"/>
</dbReference>
<evidence type="ECO:0000256" key="2">
    <source>
        <dbReference type="ARBA" id="ARBA00022448"/>
    </source>
</evidence>
<dbReference type="Gene3D" id="2.40.170.20">
    <property type="entry name" value="TonB-dependent receptor, beta-barrel domain"/>
    <property type="match status" value="1"/>
</dbReference>
<dbReference type="InterPro" id="IPR012910">
    <property type="entry name" value="Plug_dom"/>
</dbReference>
<protein>
    <submittedName>
        <fullName evidence="16">TonB-dependent receptor</fullName>
    </submittedName>
</protein>
<dbReference type="GO" id="GO:0006826">
    <property type="term" value="P:iron ion transport"/>
    <property type="evidence" value="ECO:0007669"/>
    <property type="project" value="UniProtKB-KW"/>
</dbReference>